<dbReference type="Proteomes" id="UP000006671">
    <property type="component" value="Unassembled WGS sequence"/>
</dbReference>
<reference evidence="1 2" key="1">
    <citation type="journal article" date="2010" name="Cell">
        <title>The genome of Naegleria gruberi illuminates early eukaryotic versatility.</title>
        <authorList>
            <person name="Fritz-Laylin L.K."/>
            <person name="Prochnik S.E."/>
            <person name="Ginger M.L."/>
            <person name="Dacks J.B."/>
            <person name="Carpenter M.L."/>
            <person name="Field M.C."/>
            <person name="Kuo A."/>
            <person name="Paredez A."/>
            <person name="Chapman J."/>
            <person name="Pham J."/>
            <person name="Shu S."/>
            <person name="Neupane R."/>
            <person name="Cipriano M."/>
            <person name="Mancuso J."/>
            <person name="Tu H."/>
            <person name="Salamov A."/>
            <person name="Lindquist E."/>
            <person name="Shapiro H."/>
            <person name="Lucas S."/>
            <person name="Grigoriev I.V."/>
            <person name="Cande W.Z."/>
            <person name="Fulton C."/>
            <person name="Rokhsar D.S."/>
            <person name="Dawson S.C."/>
        </authorList>
    </citation>
    <scope>NUCLEOTIDE SEQUENCE [LARGE SCALE GENOMIC DNA]</scope>
    <source>
        <strain evidence="1 2">NEG-M</strain>
    </source>
</reference>
<keyword evidence="2" id="KW-1185">Reference proteome</keyword>
<dbReference type="RefSeq" id="XP_002674218.1">
    <property type="nucleotide sequence ID" value="XM_002674172.1"/>
</dbReference>
<dbReference type="EMBL" id="GG738885">
    <property type="protein sequence ID" value="EFC41474.1"/>
    <property type="molecule type" value="Genomic_DNA"/>
</dbReference>
<evidence type="ECO:0000313" key="2">
    <source>
        <dbReference type="Proteomes" id="UP000006671"/>
    </source>
</evidence>
<accession>D2VNU0</accession>
<protein>
    <submittedName>
        <fullName evidence="1">Predicted protein</fullName>
    </submittedName>
</protein>
<name>D2VNU0_NAEGR</name>
<evidence type="ECO:0000313" key="1">
    <source>
        <dbReference type="EMBL" id="EFC41474.1"/>
    </source>
</evidence>
<gene>
    <name evidence="1" type="ORF">NAEGRDRAFT_80674</name>
</gene>
<dbReference type="InParanoid" id="D2VNU0"/>
<organism evidence="2">
    <name type="scientific">Naegleria gruberi</name>
    <name type="common">Amoeba</name>
    <dbReference type="NCBI Taxonomy" id="5762"/>
    <lineage>
        <taxon>Eukaryota</taxon>
        <taxon>Discoba</taxon>
        <taxon>Heterolobosea</taxon>
        <taxon>Tetramitia</taxon>
        <taxon>Eutetramitia</taxon>
        <taxon>Vahlkampfiidae</taxon>
        <taxon>Naegleria</taxon>
    </lineage>
</organism>
<dbReference type="GeneID" id="8851152"/>
<proteinExistence type="predicted"/>
<dbReference type="AlphaFoldDB" id="D2VNU0"/>
<dbReference type="VEuPathDB" id="AmoebaDB:NAEGRDRAFT_80674"/>
<dbReference type="KEGG" id="ngr:NAEGRDRAFT_80674"/>
<sequence length="354" mass="40232">MLPYTELPRDFSKICLGSVIVKSMFTPHDDEHITNLPLIGAGSLLSPIMKNCGSKVFISTALHNVLKLGNSLVKLEVQFGKQAAHPLFVLCGKIVSHGRPLFPLKCYPNEDWAILEILEKTSGEIFEMFIDHHDYTFVPSFMIPRPSKVEKTILNDRYSLALFSFLLHHYGPTSEDIEVLKRQGHHDIPLLKEQIMEWIETGVMYGSFGYGTKISKQTLLHSVGTLSACSGAMVIGVDLPLGKDMVIFKDHLKSVSFNKINAIGIHVGYGEDQQHNVLCPVSVWFENYYRIVYPEICNYLTNDDKRRIQKEAIFMQRLDKYQRHKMMTLAFCDVKIICQEKSNSREDGACCKIV</sequence>